<evidence type="ECO:0000313" key="10">
    <source>
        <dbReference type="EMBL" id="CUG09252.1"/>
    </source>
</evidence>
<evidence type="ECO:0000256" key="4">
    <source>
        <dbReference type="ARBA" id="ARBA00022692"/>
    </source>
</evidence>
<comment type="function">
    <text evidence="9">Mediates the uptake of pyruvate into mitochondria.</text>
</comment>
<evidence type="ECO:0000256" key="3">
    <source>
        <dbReference type="ARBA" id="ARBA00022448"/>
    </source>
</evidence>
<keyword evidence="11" id="KW-1185">Reference proteome</keyword>
<dbReference type="EMBL" id="CYKH01000644">
    <property type="protein sequence ID" value="CUG09252.1"/>
    <property type="molecule type" value="Genomic_DNA"/>
</dbReference>
<comment type="similarity">
    <text evidence="2 9">Belongs to the mitochondrial pyruvate carrier (MPC) (TC 2.A.105) family.</text>
</comment>
<evidence type="ECO:0000313" key="11">
    <source>
        <dbReference type="Proteomes" id="UP000051952"/>
    </source>
</evidence>
<accession>A0A0S4IYK9</accession>
<evidence type="ECO:0000256" key="5">
    <source>
        <dbReference type="ARBA" id="ARBA00022792"/>
    </source>
</evidence>
<dbReference type="Pfam" id="PF03650">
    <property type="entry name" value="MPC"/>
    <property type="match status" value="1"/>
</dbReference>
<keyword evidence="3 9" id="KW-0813">Transport</keyword>
<keyword evidence="4" id="KW-0812">Transmembrane</keyword>
<comment type="subcellular location">
    <subcellularLocation>
        <location evidence="1 9">Mitochondrion inner membrane</location>
        <topology evidence="1 9">Multi-pass membrane protein</topology>
    </subcellularLocation>
</comment>
<evidence type="ECO:0000256" key="7">
    <source>
        <dbReference type="ARBA" id="ARBA00023128"/>
    </source>
</evidence>
<evidence type="ECO:0000256" key="6">
    <source>
        <dbReference type="ARBA" id="ARBA00022989"/>
    </source>
</evidence>
<proteinExistence type="inferred from homology"/>
<dbReference type="OrthoDB" id="869189at2759"/>
<dbReference type="VEuPathDB" id="TriTrypDB:BSAL_74255"/>
<organism evidence="10 11">
    <name type="scientific">Bodo saltans</name>
    <name type="common">Flagellated protozoan</name>
    <dbReference type="NCBI Taxonomy" id="75058"/>
    <lineage>
        <taxon>Eukaryota</taxon>
        <taxon>Discoba</taxon>
        <taxon>Euglenozoa</taxon>
        <taxon>Kinetoplastea</taxon>
        <taxon>Metakinetoplastina</taxon>
        <taxon>Eubodonida</taxon>
        <taxon>Bodonidae</taxon>
        <taxon>Bodo</taxon>
    </lineage>
</organism>
<keyword evidence="8" id="KW-0472">Membrane</keyword>
<protein>
    <recommendedName>
        <fullName evidence="9">Mitochondrial pyruvate carrier</fullName>
    </recommendedName>
</protein>
<sequence length="137" mass="15052">MSTAASAATGAAIPKLLPKYFHQYVGNATVFQALKSYEHIAFVKYINSVYNLAPLTKWGLSIVPMVGVVTGSPSVEKIDFNTSVALANTGFIWTVYAMLIQPQNAGSRALALVNFCMGSVNGYNAYRRYQYDNRQQK</sequence>
<gene>
    <name evidence="10" type="ORF">BSAL_74255</name>
</gene>
<keyword evidence="5 9" id="KW-0999">Mitochondrion inner membrane</keyword>
<dbReference type="OMA" id="MKWSLSI"/>
<evidence type="ECO:0000256" key="8">
    <source>
        <dbReference type="ARBA" id="ARBA00023136"/>
    </source>
</evidence>
<evidence type="ECO:0000256" key="2">
    <source>
        <dbReference type="ARBA" id="ARBA00006416"/>
    </source>
</evidence>
<dbReference type="AlphaFoldDB" id="A0A0S4IYK9"/>
<dbReference type="GO" id="GO:0005743">
    <property type="term" value="C:mitochondrial inner membrane"/>
    <property type="evidence" value="ECO:0007669"/>
    <property type="project" value="UniProtKB-SubCell"/>
</dbReference>
<evidence type="ECO:0000256" key="1">
    <source>
        <dbReference type="ARBA" id="ARBA00004448"/>
    </source>
</evidence>
<keyword evidence="7 9" id="KW-0496">Mitochondrion</keyword>
<reference evidence="11" key="1">
    <citation type="submission" date="2015-09" db="EMBL/GenBank/DDBJ databases">
        <authorList>
            <consortium name="Pathogen Informatics"/>
        </authorList>
    </citation>
    <scope>NUCLEOTIDE SEQUENCE [LARGE SCALE GENOMIC DNA]</scope>
    <source>
        <strain evidence="11">Lake Konstanz</strain>
    </source>
</reference>
<dbReference type="Proteomes" id="UP000051952">
    <property type="component" value="Unassembled WGS sequence"/>
</dbReference>
<dbReference type="InterPro" id="IPR005336">
    <property type="entry name" value="MPC"/>
</dbReference>
<keyword evidence="6" id="KW-1133">Transmembrane helix</keyword>
<evidence type="ECO:0000256" key="9">
    <source>
        <dbReference type="RuleBase" id="RU363100"/>
    </source>
</evidence>
<dbReference type="GO" id="GO:0006850">
    <property type="term" value="P:pyruvate import into mitochondria"/>
    <property type="evidence" value="ECO:0007669"/>
    <property type="project" value="InterPro"/>
</dbReference>
<name>A0A0S4IYK9_BODSA</name>